<reference evidence="1 2" key="1">
    <citation type="journal article" date="2013" name="PLoS ONE">
        <title>Assembly-driven community genomics of a hypersaline microbial ecosystem.</title>
        <authorList>
            <person name="Podell S."/>
            <person name="Ugalde J.A."/>
            <person name="Narasingarao P."/>
            <person name="Banfield J.F."/>
            <person name="Heidelberg K.B."/>
            <person name="Allen E.E."/>
        </authorList>
    </citation>
    <scope>NUCLEOTIDE SEQUENCE [LARGE SCALE GENOMIC DNA]</scope>
    <source>
        <strain evidence="2">J07HQW2</strain>
    </source>
</reference>
<organism evidence="1 2">
    <name type="scientific">Haloquadratum walsbyi J07HQW2</name>
    <dbReference type="NCBI Taxonomy" id="1238425"/>
    <lineage>
        <taxon>Archaea</taxon>
        <taxon>Methanobacteriati</taxon>
        <taxon>Methanobacteriota</taxon>
        <taxon>Stenosarchaea group</taxon>
        <taxon>Halobacteria</taxon>
        <taxon>Halobacteriales</taxon>
        <taxon>Haloferacaceae</taxon>
        <taxon>Haloquadratum</taxon>
    </lineage>
</organism>
<sequence length="136" mass="15415">MSKMNYHTYIIDLLAKFDANAITYNSSEMANGIICSLNGDPSHTVREGNAVFLLVELIDNSWTIQHIASEKCNISKMYCEANDDVLSVLVEGTLFFHPFRKNTYVFDSVYVWEVDAENADITGAHNKNILFNKKRA</sequence>
<dbReference type="AlphaFoldDB" id="U1NAR9"/>
<gene>
    <name evidence="1" type="ORF">J07HQW2_00146</name>
</gene>
<protein>
    <submittedName>
        <fullName evidence="1">Uncharacterized protein</fullName>
    </submittedName>
</protein>
<dbReference type="Proteomes" id="UP000030710">
    <property type="component" value="Unassembled WGS sequence"/>
</dbReference>
<name>U1NAR9_9EURY</name>
<proteinExistence type="predicted"/>
<dbReference type="HOGENOM" id="CLU_1870694_0_0_2"/>
<evidence type="ECO:0000313" key="1">
    <source>
        <dbReference type="EMBL" id="ERG93713.1"/>
    </source>
</evidence>
<accession>U1NAR9</accession>
<dbReference type="RefSeq" id="WP_021053207.1">
    <property type="nucleotide sequence ID" value="NZ_KE356561.1"/>
</dbReference>
<evidence type="ECO:0000313" key="2">
    <source>
        <dbReference type="Proteomes" id="UP000030710"/>
    </source>
</evidence>
<dbReference type="EMBL" id="KE356561">
    <property type="protein sequence ID" value="ERG93713.1"/>
    <property type="molecule type" value="Genomic_DNA"/>
</dbReference>